<evidence type="ECO:0000313" key="2">
    <source>
        <dbReference type="EMBL" id="KON32805.1"/>
    </source>
</evidence>
<dbReference type="Pfam" id="PF00156">
    <property type="entry name" value="Pribosyltran"/>
    <property type="match status" value="1"/>
</dbReference>
<dbReference type="CDD" id="cd06223">
    <property type="entry name" value="PRTases_typeI"/>
    <property type="match status" value="1"/>
</dbReference>
<dbReference type="Gene3D" id="3.40.50.2020">
    <property type="match status" value="1"/>
</dbReference>
<dbReference type="PANTHER" id="PTHR43864">
    <property type="entry name" value="HYPOXANTHINE/GUANINE PHOSPHORIBOSYLTRANSFERASE"/>
    <property type="match status" value="1"/>
</dbReference>
<comment type="caution">
    <text evidence="2">The sequence shown here is derived from an EMBL/GenBank/DDBJ whole genome shotgun (WGS) entry which is preliminary data.</text>
</comment>
<dbReference type="PANTHER" id="PTHR43864:SF3">
    <property type="entry name" value="ADENINE PHOSPHORIBOSYLTRANSFERASE, FUSED TO N-TERMINAL DNA-BINDING DOMAIN"/>
    <property type="match status" value="1"/>
</dbReference>
<proteinExistence type="predicted"/>
<evidence type="ECO:0000313" key="3">
    <source>
        <dbReference type="Proteomes" id="UP000037237"/>
    </source>
</evidence>
<evidence type="ECO:0000259" key="1">
    <source>
        <dbReference type="Pfam" id="PF00156"/>
    </source>
</evidence>
<gene>
    <name evidence="2" type="ORF">AC477_02410</name>
</gene>
<accession>A0A0M0BWQ5</accession>
<dbReference type="EMBL" id="LFWU01000052">
    <property type="protein sequence ID" value="KON32805.1"/>
    <property type="molecule type" value="Genomic_DNA"/>
</dbReference>
<sequence length="244" mass="26980">MNTHAEDLKLRLMTIELLRTAKKEYTYRELSAKTNLPVTVLSRYAKGHVLPNAERAKELWGVLTKLVGLKAELRRRIKFNSAGYFNNTWIIGDHNILQQAAQHALATFAGGRVTKVLTAAVDGIPLGAMVANALGVDLLIAKRNKEVGVPAFLEETYVLRNSGVTMTLYLPKDALKRRDSVLIVDDMIKSGETQAALVNFAKKSKAEISGVYSLIAVGDDWRENLKLPKGSPVEVVIKLNKKDE</sequence>
<organism evidence="2 3">
    <name type="scientific">miscellaneous Crenarchaeota group-1 archaeon SG8-32-1</name>
    <dbReference type="NCBI Taxonomy" id="1685124"/>
    <lineage>
        <taxon>Archaea</taxon>
        <taxon>Candidatus Bathyarchaeota</taxon>
        <taxon>MCG-1</taxon>
    </lineage>
</organism>
<dbReference type="InterPro" id="IPR050118">
    <property type="entry name" value="Pur/Pyrimidine_PRTase"/>
</dbReference>
<name>A0A0M0BWQ5_9ARCH</name>
<dbReference type="InterPro" id="IPR029057">
    <property type="entry name" value="PRTase-like"/>
</dbReference>
<reference evidence="2 3" key="1">
    <citation type="submission" date="2015-06" db="EMBL/GenBank/DDBJ databases">
        <title>New insights into the roles of widespread benthic archaea in carbon and nitrogen cycling.</title>
        <authorList>
            <person name="Lazar C.S."/>
            <person name="Baker B.J."/>
            <person name="Seitz K.W."/>
            <person name="Hyde A.S."/>
            <person name="Dick G.J."/>
            <person name="Hinrichs K.-U."/>
            <person name="Teske A.P."/>
        </authorList>
    </citation>
    <scope>NUCLEOTIDE SEQUENCE [LARGE SCALE GENOMIC DNA]</scope>
    <source>
        <strain evidence="2">SG8-32-1</strain>
    </source>
</reference>
<protein>
    <recommendedName>
        <fullName evidence="1">Phosphoribosyltransferase domain-containing protein</fullName>
    </recommendedName>
</protein>
<dbReference type="AlphaFoldDB" id="A0A0M0BWQ5"/>
<dbReference type="NCBIfam" id="NF006328">
    <property type="entry name" value="PRK08558.1"/>
    <property type="match status" value="1"/>
</dbReference>
<feature type="domain" description="Phosphoribosyltransferase" evidence="1">
    <location>
        <begin position="100"/>
        <end position="229"/>
    </location>
</feature>
<dbReference type="InterPro" id="IPR000836">
    <property type="entry name" value="PRTase_dom"/>
</dbReference>
<dbReference type="Proteomes" id="UP000037237">
    <property type="component" value="Unassembled WGS sequence"/>
</dbReference>
<dbReference type="SUPFAM" id="SSF53271">
    <property type="entry name" value="PRTase-like"/>
    <property type="match status" value="1"/>
</dbReference>